<name>A0ABQ3LV49_9SPHN</name>
<protein>
    <recommendedName>
        <fullName evidence="4">Transporter</fullName>
    </recommendedName>
</protein>
<sequence>MRRVLALSVCLIPLIMESPACAQEADLAVRNQWFTGSLEASSPALSKAGTLALEPYIIYQINTGAYDNHGHHGTVAHDVDQLQAVIVLKYAVTDRLSIQALPSFDHVSNDQGSSSGLGLGDLPLELEYRFKDENGRTGSPSITGSIGINLPTGDYQHLSNQLNGIGSGAYSAKQGIVVESLFDTRGGHPVRVRLFASVYEPLAPTSIRDASVYGTDAGFRGRAKPGVSGQVGVAAGYAIDQRWVLALDVVQNYVARYRLTGVDRTSDPVAAYGRDRSTTALAPAVEYNWSANAGLIAGVEFSVAGRNTSSYIAPQIAFAFSF</sequence>
<evidence type="ECO:0008006" key="4">
    <source>
        <dbReference type="Google" id="ProtNLM"/>
    </source>
</evidence>
<evidence type="ECO:0000313" key="2">
    <source>
        <dbReference type="EMBL" id="GHH25542.1"/>
    </source>
</evidence>
<reference evidence="3" key="1">
    <citation type="journal article" date="2019" name="Int. J. Syst. Evol. Microbiol.">
        <title>The Global Catalogue of Microorganisms (GCM) 10K type strain sequencing project: providing services to taxonomists for standard genome sequencing and annotation.</title>
        <authorList>
            <consortium name="The Broad Institute Genomics Platform"/>
            <consortium name="The Broad Institute Genome Sequencing Center for Infectious Disease"/>
            <person name="Wu L."/>
            <person name="Ma J."/>
        </authorList>
    </citation>
    <scope>NUCLEOTIDE SEQUENCE [LARGE SCALE GENOMIC DNA]</scope>
    <source>
        <strain evidence="3">CGMCC 1.8957</strain>
    </source>
</reference>
<organism evidence="2 3">
    <name type="scientific">Sphingomonas glacialis</name>
    <dbReference type="NCBI Taxonomy" id="658225"/>
    <lineage>
        <taxon>Bacteria</taxon>
        <taxon>Pseudomonadati</taxon>
        <taxon>Pseudomonadota</taxon>
        <taxon>Alphaproteobacteria</taxon>
        <taxon>Sphingomonadales</taxon>
        <taxon>Sphingomonadaceae</taxon>
        <taxon>Sphingomonas</taxon>
    </lineage>
</organism>
<gene>
    <name evidence="2" type="ORF">GCM10008023_38940</name>
</gene>
<evidence type="ECO:0000256" key="1">
    <source>
        <dbReference type="SAM" id="SignalP"/>
    </source>
</evidence>
<keyword evidence="3" id="KW-1185">Reference proteome</keyword>
<dbReference type="Proteomes" id="UP000652430">
    <property type="component" value="Unassembled WGS sequence"/>
</dbReference>
<feature type="signal peptide" evidence="1">
    <location>
        <begin position="1"/>
        <end position="22"/>
    </location>
</feature>
<dbReference type="EMBL" id="BNAQ01000010">
    <property type="protein sequence ID" value="GHH25542.1"/>
    <property type="molecule type" value="Genomic_DNA"/>
</dbReference>
<evidence type="ECO:0000313" key="3">
    <source>
        <dbReference type="Proteomes" id="UP000652430"/>
    </source>
</evidence>
<accession>A0ABQ3LV49</accession>
<keyword evidence="1" id="KW-0732">Signal</keyword>
<proteinExistence type="predicted"/>
<feature type="chain" id="PRO_5047438849" description="Transporter" evidence="1">
    <location>
        <begin position="23"/>
        <end position="322"/>
    </location>
</feature>
<comment type="caution">
    <text evidence="2">The sequence shown here is derived from an EMBL/GenBank/DDBJ whole genome shotgun (WGS) entry which is preliminary data.</text>
</comment>